<accession>A0ACC2CJ85</accession>
<evidence type="ECO:0000313" key="2">
    <source>
        <dbReference type="Proteomes" id="UP001162992"/>
    </source>
</evidence>
<name>A0ACC2CJ85_DIPCM</name>
<protein>
    <submittedName>
        <fullName evidence="1">Uncharacterized protein</fullName>
    </submittedName>
</protein>
<evidence type="ECO:0000313" key="1">
    <source>
        <dbReference type="EMBL" id="KAJ7542099.1"/>
    </source>
</evidence>
<dbReference type="EMBL" id="CM055101">
    <property type="protein sequence ID" value="KAJ7542099.1"/>
    <property type="molecule type" value="Genomic_DNA"/>
</dbReference>
<sequence length="421" mass="47216">MDVLFQNNHGMVCPDFVDQLLPPSPEQLPSVPQSMDALQSSAPPPFLTKTYDIVDDPATDDVVSWSSTNNSFVVWSPPEFSSDLLPKFFKHNNYSSFVRQLNTYGFRKVDPDRWEFANEGFLRGQRHLLKTIHRRKSVQSHSHQTQALSLEVGKYGGVENEIETLRQDKNVLTVELVRMRQQQQATERELQGMEQRLNITEQRQGQMMSFLAKAMQNPTFLSQLVQQTDANKGLDAVRKKRKLPKQRCEAETIEPEASTLEGPFLKYRATSESDHSHPVLSEYLKSSNPSFELIAPTALVDRPDYLQLGAKLEEGEQAYYNGSPESPAEIAVTEVKTLASPAPLNSSQHGTLNCPQGLAGAPPLSDPKLEDIFYSVNRDFEVGEFLSLDTLGFASDIDKYAQQEARTKISLHSMLLGGAIN</sequence>
<gene>
    <name evidence="1" type="ORF">O6H91_10G089900</name>
</gene>
<organism evidence="1 2">
    <name type="scientific">Diphasiastrum complanatum</name>
    <name type="common">Issler's clubmoss</name>
    <name type="synonym">Lycopodium complanatum</name>
    <dbReference type="NCBI Taxonomy" id="34168"/>
    <lineage>
        <taxon>Eukaryota</taxon>
        <taxon>Viridiplantae</taxon>
        <taxon>Streptophyta</taxon>
        <taxon>Embryophyta</taxon>
        <taxon>Tracheophyta</taxon>
        <taxon>Lycopodiopsida</taxon>
        <taxon>Lycopodiales</taxon>
        <taxon>Lycopodiaceae</taxon>
        <taxon>Lycopodioideae</taxon>
        <taxon>Diphasiastrum</taxon>
    </lineage>
</organism>
<comment type="caution">
    <text evidence="1">The sequence shown here is derived from an EMBL/GenBank/DDBJ whole genome shotgun (WGS) entry which is preliminary data.</text>
</comment>
<keyword evidence="2" id="KW-1185">Reference proteome</keyword>
<reference evidence="2" key="1">
    <citation type="journal article" date="2024" name="Proc. Natl. Acad. Sci. U.S.A.">
        <title>Extraordinary preservation of gene collinearity over three hundred million years revealed in homosporous lycophytes.</title>
        <authorList>
            <person name="Li C."/>
            <person name="Wickell D."/>
            <person name="Kuo L.Y."/>
            <person name="Chen X."/>
            <person name="Nie B."/>
            <person name="Liao X."/>
            <person name="Peng D."/>
            <person name="Ji J."/>
            <person name="Jenkins J."/>
            <person name="Williams M."/>
            <person name="Shu S."/>
            <person name="Plott C."/>
            <person name="Barry K."/>
            <person name="Rajasekar S."/>
            <person name="Grimwood J."/>
            <person name="Han X."/>
            <person name="Sun S."/>
            <person name="Hou Z."/>
            <person name="He W."/>
            <person name="Dai G."/>
            <person name="Sun C."/>
            <person name="Schmutz J."/>
            <person name="Leebens-Mack J.H."/>
            <person name="Li F.W."/>
            <person name="Wang L."/>
        </authorList>
    </citation>
    <scope>NUCLEOTIDE SEQUENCE [LARGE SCALE GENOMIC DNA]</scope>
    <source>
        <strain evidence="2">cv. PW_Plant_1</strain>
    </source>
</reference>
<dbReference type="Proteomes" id="UP001162992">
    <property type="component" value="Chromosome 10"/>
</dbReference>
<proteinExistence type="predicted"/>